<dbReference type="EMBL" id="LPWH01000088">
    <property type="protein sequence ID" value="POQ99807.1"/>
    <property type="molecule type" value="Genomic_DNA"/>
</dbReference>
<feature type="chain" id="PRO_5015769976" description="PEGA domain-containing protein" evidence="1">
    <location>
        <begin position="25"/>
        <end position="142"/>
    </location>
</feature>
<dbReference type="Proteomes" id="UP000237350">
    <property type="component" value="Unassembled WGS sequence"/>
</dbReference>
<dbReference type="AlphaFoldDB" id="A0A2S4JJT8"/>
<proteinExistence type="predicted"/>
<sequence>MRKTLKAAVLCAALVLVLALSGCATVVSTAEYPVAITSRPTGAEFTIERRDGKIIHSGVTPSTVTLSSRAGFFRGERYTVKMQHPGHEPRVAEIDRRVSKWYIFGNLLWIWGGPVGWLVVDPASGAMWNLEDLHLDMDPAGK</sequence>
<organism evidence="2 3">
    <name type="scientific">Alkalispirochaeta sphaeroplastigenens</name>
    <dbReference type="NCBI Taxonomy" id="1187066"/>
    <lineage>
        <taxon>Bacteria</taxon>
        <taxon>Pseudomonadati</taxon>
        <taxon>Spirochaetota</taxon>
        <taxon>Spirochaetia</taxon>
        <taxon>Spirochaetales</taxon>
        <taxon>Spirochaetaceae</taxon>
        <taxon>Alkalispirochaeta</taxon>
    </lineage>
</organism>
<dbReference type="PROSITE" id="PS51257">
    <property type="entry name" value="PROKAR_LIPOPROTEIN"/>
    <property type="match status" value="1"/>
</dbReference>
<evidence type="ECO:0000256" key="1">
    <source>
        <dbReference type="SAM" id="SignalP"/>
    </source>
</evidence>
<comment type="caution">
    <text evidence="2">The sequence shown here is derived from an EMBL/GenBank/DDBJ whole genome shotgun (WGS) entry which is preliminary data.</text>
</comment>
<keyword evidence="1" id="KW-0732">Signal</keyword>
<dbReference type="OrthoDB" id="1524740at2"/>
<feature type="signal peptide" evidence="1">
    <location>
        <begin position="1"/>
        <end position="24"/>
    </location>
</feature>
<reference evidence="3" key="1">
    <citation type="submission" date="2015-12" db="EMBL/GenBank/DDBJ databases">
        <authorList>
            <person name="Lodha T.D."/>
            <person name="Chintalapati S."/>
            <person name="Chintalapati V.R."/>
            <person name="Sravanthi T."/>
        </authorList>
    </citation>
    <scope>NUCLEOTIDE SEQUENCE [LARGE SCALE GENOMIC DNA]</scope>
    <source>
        <strain evidence="3">JC133</strain>
    </source>
</reference>
<gene>
    <name evidence="2" type="ORF">AU468_09990</name>
</gene>
<evidence type="ECO:0000313" key="2">
    <source>
        <dbReference type="EMBL" id="POQ99807.1"/>
    </source>
</evidence>
<protein>
    <recommendedName>
        <fullName evidence="4">PEGA domain-containing protein</fullName>
    </recommendedName>
</protein>
<dbReference type="RefSeq" id="WP_103680606.1">
    <property type="nucleotide sequence ID" value="NZ_LPWH01000088.1"/>
</dbReference>
<evidence type="ECO:0000313" key="3">
    <source>
        <dbReference type="Proteomes" id="UP000237350"/>
    </source>
</evidence>
<keyword evidence="3" id="KW-1185">Reference proteome</keyword>
<name>A0A2S4JJT8_9SPIO</name>
<accession>A0A2S4JJT8</accession>
<evidence type="ECO:0008006" key="4">
    <source>
        <dbReference type="Google" id="ProtNLM"/>
    </source>
</evidence>